<gene>
    <name evidence="2" type="ORF">THII_1768</name>
</gene>
<dbReference type="Proteomes" id="UP000031623">
    <property type="component" value="Chromosome"/>
</dbReference>
<dbReference type="KEGG" id="tig:THII_1768"/>
<dbReference type="STRING" id="40754.THII_1768"/>
<protein>
    <recommendedName>
        <fullName evidence="1">DUF2249 domain-containing protein</fullName>
    </recommendedName>
</protein>
<dbReference type="EMBL" id="AP014633">
    <property type="protein sequence ID" value="BAP56065.1"/>
    <property type="molecule type" value="Genomic_DNA"/>
</dbReference>
<dbReference type="InterPro" id="IPR018720">
    <property type="entry name" value="DUF2249"/>
</dbReference>
<evidence type="ECO:0000259" key="1">
    <source>
        <dbReference type="Pfam" id="PF10006"/>
    </source>
</evidence>
<dbReference type="AlphaFoldDB" id="A0A090ALP6"/>
<name>A0A090ALP6_9GAMM</name>
<keyword evidence="3" id="KW-1185">Reference proteome</keyword>
<accession>A0A090ALP6</accession>
<organism evidence="2 3">
    <name type="scientific">Thioploca ingrica</name>
    <dbReference type="NCBI Taxonomy" id="40754"/>
    <lineage>
        <taxon>Bacteria</taxon>
        <taxon>Pseudomonadati</taxon>
        <taxon>Pseudomonadota</taxon>
        <taxon>Gammaproteobacteria</taxon>
        <taxon>Thiotrichales</taxon>
        <taxon>Thiotrichaceae</taxon>
        <taxon>Thioploca</taxon>
    </lineage>
</organism>
<dbReference type="SUPFAM" id="SSF64307">
    <property type="entry name" value="SirA-like"/>
    <property type="match status" value="1"/>
</dbReference>
<proteinExistence type="predicted"/>
<dbReference type="Pfam" id="PF10006">
    <property type="entry name" value="DUF2249"/>
    <property type="match status" value="1"/>
</dbReference>
<dbReference type="InterPro" id="IPR036868">
    <property type="entry name" value="TusA-like_sf"/>
</dbReference>
<feature type="domain" description="DUF2249" evidence="1">
    <location>
        <begin position="7"/>
        <end position="72"/>
    </location>
</feature>
<evidence type="ECO:0000313" key="2">
    <source>
        <dbReference type="EMBL" id="BAP56065.1"/>
    </source>
</evidence>
<sequence length="87" mass="10071">MKLRRILDVSQLEPCEPLERVLATLPTLQPGEYLQVLHRMEPHLLYPILTRTGYAWKTKSGQTTLIEIYIWRSDDHQAQLAVQTDAA</sequence>
<dbReference type="OrthoDB" id="5958858at2"/>
<reference evidence="2 3" key="1">
    <citation type="journal article" date="2014" name="ISME J.">
        <title>Ecophysiology of Thioploca ingrica as revealed by the complete genome sequence supplemented with proteomic evidence.</title>
        <authorList>
            <person name="Kojima H."/>
            <person name="Ogura Y."/>
            <person name="Yamamoto N."/>
            <person name="Togashi T."/>
            <person name="Mori H."/>
            <person name="Watanabe T."/>
            <person name="Nemoto F."/>
            <person name="Kurokawa K."/>
            <person name="Hayashi T."/>
            <person name="Fukui M."/>
        </authorList>
    </citation>
    <scope>NUCLEOTIDE SEQUENCE [LARGE SCALE GENOMIC DNA]</scope>
</reference>
<dbReference type="HOGENOM" id="CLU_157868_2_1_6"/>
<evidence type="ECO:0000313" key="3">
    <source>
        <dbReference type="Proteomes" id="UP000031623"/>
    </source>
</evidence>